<dbReference type="Pfam" id="PF23161">
    <property type="entry name" value="HTH_RNase_II"/>
    <property type="match status" value="1"/>
</dbReference>
<evidence type="ECO:0000259" key="1">
    <source>
        <dbReference type="SMART" id="SM00955"/>
    </source>
</evidence>
<accession>A0A0B6D6R5</accession>
<reference evidence="2 3" key="1">
    <citation type="journal article" date="2015" name="Genome Announc.">
        <title>Genome sequencing of 18 francisella strains to aid in assay development and testing.</title>
        <authorList>
            <person name="Johnson S.L."/>
            <person name="Daligault H.E."/>
            <person name="Davenport K.W."/>
            <person name="Coyne S.R."/>
            <person name="Frey K.G."/>
            <person name="Koroleva G.I."/>
            <person name="Broomall S.M."/>
            <person name="Bishop-Lilly K.A."/>
            <person name="Bruce D.C."/>
            <person name="Chertkov O."/>
            <person name="Freitas T."/>
            <person name="Jaissle J."/>
            <person name="Ladner J.T."/>
            <person name="Rosenzweig C.N."/>
            <person name="Gibbons H.S."/>
            <person name="Palacios G.F."/>
            <person name="Redden C.L."/>
            <person name="Xu Y."/>
            <person name="Minogue T.D."/>
            <person name="Chain P.S."/>
        </authorList>
    </citation>
    <scope>NUCLEOTIDE SEQUENCE [LARGE SCALE GENOMIC DNA]</scope>
    <source>
        <strain evidence="2 3">GA01-2794</strain>
    </source>
</reference>
<organism evidence="2 3">
    <name type="scientific">Francisella philomiragia</name>
    <dbReference type="NCBI Taxonomy" id="28110"/>
    <lineage>
        <taxon>Bacteria</taxon>
        <taxon>Pseudomonadati</taxon>
        <taxon>Pseudomonadota</taxon>
        <taxon>Gammaproteobacteria</taxon>
        <taxon>Thiotrichales</taxon>
        <taxon>Francisellaceae</taxon>
        <taxon>Francisella</taxon>
    </lineage>
</organism>
<protein>
    <submittedName>
        <fullName evidence="2">RNB domain protein</fullName>
    </submittedName>
</protein>
<dbReference type="AlphaFoldDB" id="A0A0B6D6R5"/>
<dbReference type="GO" id="GO:0000932">
    <property type="term" value="C:P-body"/>
    <property type="evidence" value="ECO:0007669"/>
    <property type="project" value="TreeGrafter"/>
</dbReference>
<dbReference type="GO" id="GO:0003723">
    <property type="term" value="F:RNA binding"/>
    <property type="evidence" value="ECO:0007669"/>
    <property type="project" value="InterPro"/>
</dbReference>
<dbReference type="InterPro" id="IPR050180">
    <property type="entry name" value="RNR_Ribonuclease"/>
</dbReference>
<dbReference type="GO" id="GO:0000175">
    <property type="term" value="F:3'-5'-RNA exonuclease activity"/>
    <property type="evidence" value="ECO:0007669"/>
    <property type="project" value="TreeGrafter"/>
</dbReference>
<evidence type="ECO:0000313" key="3">
    <source>
        <dbReference type="Proteomes" id="UP000031830"/>
    </source>
</evidence>
<dbReference type="InterPro" id="IPR036388">
    <property type="entry name" value="WH-like_DNA-bd_sf"/>
</dbReference>
<name>A0A0B6D6R5_9GAMM</name>
<dbReference type="InterPro" id="IPR056404">
    <property type="entry name" value="HTH_RNase_II"/>
</dbReference>
<dbReference type="PANTHER" id="PTHR23355:SF42">
    <property type="entry name" value="RIBONUCLEASE II, CHLOROPLASTIC_MITOCHONDRIAL"/>
    <property type="match status" value="1"/>
</dbReference>
<feature type="domain" description="RNB" evidence="1">
    <location>
        <begin position="238"/>
        <end position="517"/>
    </location>
</feature>
<dbReference type="Gene3D" id="1.10.10.10">
    <property type="entry name" value="Winged helix-like DNA-binding domain superfamily/Winged helix DNA-binding domain"/>
    <property type="match status" value="1"/>
</dbReference>
<dbReference type="Pfam" id="PF00773">
    <property type="entry name" value="RNB"/>
    <property type="match status" value="1"/>
</dbReference>
<dbReference type="PANTHER" id="PTHR23355">
    <property type="entry name" value="RIBONUCLEASE"/>
    <property type="match status" value="1"/>
</dbReference>
<dbReference type="SMART" id="SM00955">
    <property type="entry name" value="RNB"/>
    <property type="match status" value="1"/>
</dbReference>
<dbReference type="RefSeq" id="WP_044525419.1">
    <property type="nucleotide sequence ID" value="NZ_CP009440.1"/>
</dbReference>
<dbReference type="InterPro" id="IPR012340">
    <property type="entry name" value="NA-bd_OB-fold"/>
</dbReference>
<proteinExistence type="predicted"/>
<dbReference type="EMBL" id="CP009440">
    <property type="protein sequence ID" value="AJI53952.1"/>
    <property type="molecule type" value="Genomic_DNA"/>
</dbReference>
<dbReference type="STRING" id="28110.KU46_654"/>
<dbReference type="OrthoDB" id="9764149at2"/>
<dbReference type="SUPFAM" id="SSF50249">
    <property type="entry name" value="Nucleic acid-binding proteins"/>
    <property type="match status" value="1"/>
</dbReference>
<dbReference type="KEGG" id="fpz:LA55_106"/>
<sequence length="624" mass="71730">MLLENQSIKNALVIFKSKPAKVVEILDKKIEIETLDSKNIKLPAKNVQILTVLENDFDLAKLEKLEIPELELTWELLQEQQQTSINELSELFFESVGANQAYTVWLLVSEGEYFSFNDDFTINIHSQEQKDQIVSDKQEKLKKEQELNDFIERLNNKTFNIEDTKFLKEIEALATLKSTKCRFFKYLNMEESENSAYKLLLDIGYWDEFFNPYLYRYGAELESNPAEFKYNFGSDSQRVDLTHLTAYAIDDEGSNDPDDAISWDDQQNKMWVHIADPSSSISFGDEVDLEARARGSNLYVPEHIITMLPPQATQKLGLGLQEVSPALSVGFRLDESGDIHDIEICFSNIKVTRYSYEFVEENISALKLGDIEVYAKYFTDKRLAKGAVELDFPEIKISLDSDKNVKLTDLPRLNSRTLVRDTMLMAGVAIGQFCKENNICVPFSTQPEHDLEQDDLENIDSIADMFATRKKLQRGKYSTEPSIHAGMGLDSYVQVTSPLRRYLDLLVHYQLRNFLENKQMISVDDVDNIIVQVDIPIKSNRQTERFSNSHWKLVYLMQNPNLEFQATVIEKLDKGRLMVSISDLAMTKKLAVSGKYDLNDQIKLQNTSVNLVTQEAFFKVIEEN</sequence>
<evidence type="ECO:0000313" key="2">
    <source>
        <dbReference type="EMBL" id="AJI53952.1"/>
    </source>
</evidence>
<dbReference type="Proteomes" id="UP000031830">
    <property type="component" value="Chromosome"/>
</dbReference>
<dbReference type="InterPro" id="IPR001900">
    <property type="entry name" value="RNase_II/R"/>
</dbReference>
<dbReference type="GO" id="GO:0006402">
    <property type="term" value="P:mRNA catabolic process"/>
    <property type="evidence" value="ECO:0007669"/>
    <property type="project" value="TreeGrafter"/>
</dbReference>
<gene>
    <name evidence="2" type="ORF">LA55_106</name>
</gene>